<feature type="compositionally biased region" description="Low complexity" evidence="8">
    <location>
        <begin position="52"/>
        <end position="67"/>
    </location>
</feature>
<evidence type="ECO:0000256" key="3">
    <source>
        <dbReference type="ARBA" id="ARBA00022692"/>
    </source>
</evidence>
<keyword evidence="3" id="KW-0812">Transmembrane</keyword>
<feature type="chain" id="PRO_5047031828" evidence="9">
    <location>
        <begin position="24"/>
        <end position="306"/>
    </location>
</feature>
<accession>A0ABW8C9D0</accession>
<dbReference type="PANTHER" id="PTHR30081:SF1">
    <property type="entry name" value="PROTEIN TRANSLOCASE SUBUNIT SECD"/>
    <property type="match status" value="1"/>
</dbReference>
<name>A0ABW8C9D0_9ACTN</name>
<dbReference type="PANTHER" id="PTHR30081">
    <property type="entry name" value="PROTEIN-EXPORT MEMBRANE PROTEIN SEC"/>
    <property type="match status" value="1"/>
</dbReference>
<keyword evidence="9" id="KW-0732">Signal</keyword>
<evidence type="ECO:0000256" key="2">
    <source>
        <dbReference type="ARBA" id="ARBA00022475"/>
    </source>
</evidence>
<keyword evidence="5" id="KW-1133">Transmembrane helix</keyword>
<keyword evidence="6" id="KW-0811">Translocation</keyword>
<evidence type="ECO:0000256" key="9">
    <source>
        <dbReference type="SAM" id="SignalP"/>
    </source>
</evidence>
<evidence type="ECO:0000256" key="6">
    <source>
        <dbReference type="ARBA" id="ARBA00023010"/>
    </source>
</evidence>
<sequence>MRLLRTTPRATSSATATALTAVAAVLVMSAALTGCSGSSNSSDGKVKSPLLSGPSGTAASTASATPAKGRTTVTYTPRSAPGDETLRHTVDLLRARADAFGLDGARIEVHGGTITAEAPGDSGDRLRQLAVTAELGFRPVLGGDASVPPELQRQFTAFDCMAPVPASAPALSPTSPTVACDRTGPTKYVLGPVALSGRDVTSAKASLDAQTGNGWTINLVLTSAGGAKFAELTGRLSQQSAPANQIGIMLDRQVISAPSVSQSITGGQVQISGNFTRTSAQDLAAQISSGALPVELTVSDVTHIPS</sequence>
<evidence type="ECO:0000256" key="4">
    <source>
        <dbReference type="ARBA" id="ARBA00022927"/>
    </source>
</evidence>
<keyword evidence="1" id="KW-0813">Transport</keyword>
<organism evidence="11 12">
    <name type="scientific">Streptomyces fildesensis</name>
    <dbReference type="NCBI Taxonomy" id="375757"/>
    <lineage>
        <taxon>Bacteria</taxon>
        <taxon>Bacillati</taxon>
        <taxon>Actinomycetota</taxon>
        <taxon>Actinomycetes</taxon>
        <taxon>Kitasatosporales</taxon>
        <taxon>Streptomycetaceae</taxon>
        <taxon>Streptomyces</taxon>
    </lineage>
</organism>
<dbReference type="Gene3D" id="3.30.70.3400">
    <property type="match status" value="1"/>
</dbReference>
<evidence type="ECO:0000256" key="8">
    <source>
        <dbReference type="SAM" id="MobiDB-lite"/>
    </source>
</evidence>
<keyword evidence="7" id="KW-0472">Membrane</keyword>
<comment type="caution">
    <text evidence="11">The sequence shown here is derived from an EMBL/GenBank/DDBJ whole genome shotgun (WGS) entry which is preliminary data.</text>
</comment>
<protein>
    <submittedName>
        <fullName evidence="11">Preprotein translocase subunit SecD</fullName>
    </submittedName>
</protein>
<dbReference type="Proteomes" id="UP001614394">
    <property type="component" value="Unassembled WGS sequence"/>
</dbReference>
<dbReference type="Gene3D" id="3.30.1360.200">
    <property type="match status" value="1"/>
</dbReference>
<dbReference type="InterPro" id="IPR022813">
    <property type="entry name" value="SecD/SecF_arch_bac"/>
</dbReference>
<dbReference type="Pfam" id="PF22599">
    <property type="entry name" value="SecDF_P1_head"/>
    <property type="match status" value="1"/>
</dbReference>
<dbReference type="RefSeq" id="WP_399650253.1">
    <property type="nucleotide sequence ID" value="NZ_JBITYG010000005.1"/>
</dbReference>
<dbReference type="EMBL" id="JBITYG010000005">
    <property type="protein sequence ID" value="MFI9102492.1"/>
    <property type="molecule type" value="Genomic_DNA"/>
</dbReference>
<reference evidence="11 12" key="1">
    <citation type="submission" date="2024-10" db="EMBL/GenBank/DDBJ databases">
        <title>The Natural Products Discovery Center: Release of the First 8490 Sequenced Strains for Exploring Actinobacteria Biosynthetic Diversity.</title>
        <authorList>
            <person name="Kalkreuter E."/>
            <person name="Kautsar S.A."/>
            <person name="Yang D."/>
            <person name="Bader C.D."/>
            <person name="Teijaro C.N."/>
            <person name="Fluegel L."/>
            <person name="Davis C.M."/>
            <person name="Simpson J.R."/>
            <person name="Lauterbach L."/>
            <person name="Steele A.D."/>
            <person name="Gui C."/>
            <person name="Meng S."/>
            <person name="Li G."/>
            <person name="Viehrig K."/>
            <person name="Ye F."/>
            <person name="Su P."/>
            <person name="Kiefer A.F."/>
            <person name="Nichols A."/>
            <person name="Cepeda A.J."/>
            <person name="Yan W."/>
            <person name="Fan B."/>
            <person name="Jiang Y."/>
            <person name="Adhikari A."/>
            <person name="Zheng C.-J."/>
            <person name="Schuster L."/>
            <person name="Cowan T.M."/>
            <person name="Smanski M.J."/>
            <person name="Chevrette M.G."/>
            <person name="De Carvalho L.P.S."/>
            <person name="Shen B."/>
        </authorList>
    </citation>
    <scope>NUCLEOTIDE SEQUENCE [LARGE SCALE GENOMIC DNA]</scope>
    <source>
        <strain evidence="11 12">NPDC053399</strain>
    </source>
</reference>
<evidence type="ECO:0000313" key="11">
    <source>
        <dbReference type="EMBL" id="MFI9102492.1"/>
    </source>
</evidence>
<keyword evidence="4" id="KW-0653">Protein transport</keyword>
<evidence type="ECO:0000256" key="5">
    <source>
        <dbReference type="ARBA" id="ARBA00022989"/>
    </source>
</evidence>
<feature type="domain" description="SecDF P1 head subdomain" evidence="10">
    <location>
        <begin position="184"/>
        <end position="294"/>
    </location>
</feature>
<keyword evidence="12" id="KW-1185">Reference proteome</keyword>
<feature type="region of interest" description="Disordered" evidence="8">
    <location>
        <begin position="35"/>
        <end position="83"/>
    </location>
</feature>
<feature type="signal peptide" evidence="9">
    <location>
        <begin position="1"/>
        <end position="23"/>
    </location>
</feature>
<evidence type="ECO:0000256" key="1">
    <source>
        <dbReference type="ARBA" id="ARBA00022448"/>
    </source>
</evidence>
<keyword evidence="2" id="KW-1003">Cell membrane</keyword>
<gene>
    <name evidence="11" type="primary">secD</name>
    <name evidence="11" type="ORF">ACIGXA_18400</name>
</gene>
<dbReference type="PROSITE" id="PS51257">
    <property type="entry name" value="PROKAR_LIPOPROTEIN"/>
    <property type="match status" value="1"/>
</dbReference>
<dbReference type="InterPro" id="IPR054384">
    <property type="entry name" value="SecDF_P1_head"/>
</dbReference>
<evidence type="ECO:0000256" key="7">
    <source>
        <dbReference type="ARBA" id="ARBA00023136"/>
    </source>
</evidence>
<evidence type="ECO:0000259" key="10">
    <source>
        <dbReference type="Pfam" id="PF22599"/>
    </source>
</evidence>
<evidence type="ECO:0000313" key="12">
    <source>
        <dbReference type="Proteomes" id="UP001614394"/>
    </source>
</evidence>
<proteinExistence type="predicted"/>